<organism evidence="1 2">
    <name type="scientific">Cotesia glomerata</name>
    <name type="common">Lepidopteran parasitic wasp</name>
    <name type="synonym">Apanteles glomeratus</name>
    <dbReference type="NCBI Taxonomy" id="32391"/>
    <lineage>
        <taxon>Eukaryota</taxon>
        <taxon>Metazoa</taxon>
        <taxon>Ecdysozoa</taxon>
        <taxon>Arthropoda</taxon>
        <taxon>Hexapoda</taxon>
        <taxon>Insecta</taxon>
        <taxon>Pterygota</taxon>
        <taxon>Neoptera</taxon>
        <taxon>Endopterygota</taxon>
        <taxon>Hymenoptera</taxon>
        <taxon>Apocrita</taxon>
        <taxon>Ichneumonoidea</taxon>
        <taxon>Braconidae</taxon>
        <taxon>Microgastrinae</taxon>
        <taxon>Cotesia</taxon>
    </lineage>
</organism>
<sequence length="149" mass="17226">MKYLPWAEFRTAVYVQCLCSGQPLEYPLESHTRLEQISLLAAAIVDSMLNARGVNRPVDDNYPVIGTRVRKYVTIPELGCCTCDCDRRDDNRNQHGVFMYLPPETPDECSVNGSRKMQINKKKEEGLEEMGRKEDDAFYWSWAYVYLDS</sequence>
<evidence type="ECO:0000313" key="1">
    <source>
        <dbReference type="EMBL" id="KAH0552771.1"/>
    </source>
</evidence>
<comment type="caution">
    <text evidence="1">The sequence shown here is derived from an EMBL/GenBank/DDBJ whole genome shotgun (WGS) entry which is preliminary data.</text>
</comment>
<dbReference type="Proteomes" id="UP000826195">
    <property type="component" value="Unassembled WGS sequence"/>
</dbReference>
<accession>A0AAV7I418</accession>
<name>A0AAV7I418_COTGL</name>
<evidence type="ECO:0000313" key="2">
    <source>
        <dbReference type="Proteomes" id="UP000826195"/>
    </source>
</evidence>
<reference evidence="1 2" key="1">
    <citation type="journal article" date="2021" name="J. Hered.">
        <title>A chromosome-level genome assembly of the parasitoid wasp, Cotesia glomerata (Hymenoptera: Braconidae).</title>
        <authorList>
            <person name="Pinto B.J."/>
            <person name="Weis J.J."/>
            <person name="Gamble T."/>
            <person name="Ode P.J."/>
            <person name="Paul R."/>
            <person name="Zaspel J.M."/>
        </authorList>
    </citation>
    <scope>NUCLEOTIDE SEQUENCE [LARGE SCALE GENOMIC DNA]</scope>
    <source>
        <strain evidence="1">CgM1</strain>
    </source>
</reference>
<gene>
    <name evidence="1" type="ORF">KQX54_014960</name>
</gene>
<dbReference type="AlphaFoldDB" id="A0AAV7I418"/>
<proteinExistence type="predicted"/>
<dbReference type="EMBL" id="JAHXZJ010001492">
    <property type="protein sequence ID" value="KAH0552771.1"/>
    <property type="molecule type" value="Genomic_DNA"/>
</dbReference>
<keyword evidence="2" id="KW-1185">Reference proteome</keyword>
<protein>
    <submittedName>
        <fullName evidence="1">Uncharacterized protein</fullName>
    </submittedName>
</protein>